<comment type="catalytic activity">
    <reaction evidence="1 11 12">
        <text>[protein]-peptidylproline (omega=180) = [protein]-peptidylproline (omega=0)</text>
        <dbReference type="Rhea" id="RHEA:16237"/>
        <dbReference type="Rhea" id="RHEA-COMP:10747"/>
        <dbReference type="Rhea" id="RHEA-COMP:10748"/>
        <dbReference type="ChEBI" id="CHEBI:83833"/>
        <dbReference type="ChEBI" id="CHEBI:83834"/>
        <dbReference type="EC" id="5.2.1.8"/>
    </reaction>
</comment>
<dbReference type="InterPro" id="IPR008881">
    <property type="entry name" value="Trigger_fac_ribosome-bd_bac"/>
</dbReference>
<dbReference type="Gene3D" id="1.10.3120.10">
    <property type="entry name" value="Trigger factor, C-terminal domain"/>
    <property type="match status" value="1"/>
</dbReference>
<dbReference type="Gene3D" id="3.30.70.1050">
    <property type="entry name" value="Trigger factor ribosome-binding domain"/>
    <property type="match status" value="1"/>
</dbReference>
<comment type="caution">
    <text evidence="15">The sequence shown here is derived from an EMBL/GenBank/DDBJ whole genome shotgun (WGS) entry which is preliminary data.</text>
</comment>
<dbReference type="InterPro" id="IPR027304">
    <property type="entry name" value="Trigger_fact/SurA_dom_sf"/>
</dbReference>
<evidence type="ECO:0000256" key="1">
    <source>
        <dbReference type="ARBA" id="ARBA00000971"/>
    </source>
</evidence>
<protein>
    <recommendedName>
        <fullName evidence="4 11">Trigger factor</fullName>
        <shortName evidence="11">TF</shortName>
        <ecNumber evidence="3 11">5.2.1.8</ecNumber>
    </recommendedName>
    <alternativeName>
        <fullName evidence="10 11">PPIase</fullName>
    </alternativeName>
</protein>
<dbReference type="GO" id="GO:0005737">
    <property type="term" value="C:cytoplasm"/>
    <property type="evidence" value="ECO:0007669"/>
    <property type="project" value="UniProtKB-SubCell"/>
</dbReference>
<dbReference type="EMBL" id="QNRQ01000003">
    <property type="protein sequence ID" value="RBP40852.1"/>
    <property type="molecule type" value="Genomic_DNA"/>
</dbReference>
<name>A0A366HH50_9BURK</name>
<dbReference type="PANTHER" id="PTHR30560">
    <property type="entry name" value="TRIGGER FACTOR CHAPERONE AND PEPTIDYL-PROLYL CIS/TRANS ISOMERASE"/>
    <property type="match status" value="1"/>
</dbReference>
<sequence>MQPVVETLSGLERRVDLVVSVADIEKEVQSQLKRVARTAKIQGFRPGKAPLALIERSQGPGIRYDVINSEVGRALDKIIDDNKLRIAGVPNLEPKTEGVDEGALAFSATFEVYPEVAVPDLSALEVKRVETHVGDAEVQKTIDILRKQRATYEAREGRAAQDDDRVTLDFVGTIDGVEFDGGKAEAFPFVLGQGRMLPEFETAVRGLKAGESKTFPLEFPENYGGKEVAGKKAEFAITVTEVAEPILPEVNDSFAKELGQEEGNVEKLLADVRANIEREAKARAMARTKTSVMDALVAACSFDVPKALVDNDTQNRVAAAREELKQRGMPNADTMPIPPEAFSAESERRVRLGLLVSELVSSADLKAKPEQVRARIEELAQNYEQPAQVVAYYLSDRQRRSEIEAIVLEENVVDHVLSKAKVSDEKVAFEELMGTA</sequence>
<dbReference type="SUPFAM" id="SSF109998">
    <property type="entry name" value="Triger factor/SurA peptide-binding domain-like"/>
    <property type="match status" value="1"/>
</dbReference>
<evidence type="ECO:0000256" key="9">
    <source>
        <dbReference type="ARBA" id="ARBA00023306"/>
    </source>
</evidence>
<dbReference type="PANTHER" id="PTHR30560:SF3">
    <property type="entry name" value="TRIGGER FACTOR-LIKE PROTEIN TIG, CHLOROPLASTIC"/>
    <property type="match status" value="1"/>
</dbReference>
<feature type="domain" description="PPIase FKBP-type" evidence="14">
    <location>
        <begin position="163"/>
        <end position="242"/>
    </location>
</feature>
<dbReference type="AlphaFoldDB" id="A0A366HH50"/>
<dbReference type="InterPro" id="IPR037041">
    <property type="entry name" value="Trigger_fac_C_sf"/>
</dbReference>
<dbReference type="FunFam" id="3.10.50.40:FF:000001">
    <property type="entry name" value="Trigger factor"/>
    <property type="match status" value="1"/>
</dbReference>
<dbReference type="InterPro" id="IPR005215">
    <property type="entry name" value="Trig_fac"/>
</dbReference>
<dbReference type="GO" id="GO:0044183">
    <property type="term" value="F:protein folding chaperone"/>
    <property type="evidence" value="ECO:0007669"/>
    <property type="project" value="TreeGrafter"/>
</dbReference>
<evidence type="ECO:0000256" key="5">
    <source>
        <dbReference type="ARBA" id="ARBA00022618"/>
    </source>
</evidence>
<dbReference type="InterPro" id="IPR001179">
    <property type="entry name" value="PPIase_FKBP_dom"/>
</dbReference>
<dbReference type="NCBIfam" id="TIGR00115">
    <property type="entry name" value="tig"/>
    <property type="match status" value="1"/>
</dbReference>
<dbReference type="GO" id="GO:0043335">
    <property type="term" value="P:protein unfolding"/>
    <property type="evidence" value="ECO:0007669"/>
    <property type="project" value="TreeGrafter"/>
</dbReference>
<dbReference type="InterPro" id="IPR046357">
    <property type="entry name" value="PPIase_dom_sf"/>
</dbReference>
<evidence type="ECO:0000256" key="10">
    <source>
        <dbReference type="ARBA" id="ARBA00029986"/>
    </source>
</evidence>
<evidence type="ECO:0000313" key="15">
    <source>
        <dbReference type="EMBL" id="RBP40852.1"/>
    </source>
</evidence>
<evidence type="ECO:0000259" key="14">
    <source>
        <dbReference type="PROSITE" id="PS50059"/>
    </source>
</evidence>
<evidence type="ECO:0000256" key="12">
    <source>
        <dbReference type="PROSITE-ProRule" id="PRU00277"/>
    </source>
</evidence>
<accession>A0A366HH50</accession>
<evidence type="ECO:0000256" key="3">
    <source>
        <dbReference type="ARBA" id="ARBA00013194"/>
    </source>
</evidence>
<dbReference type="PROSITE" id="PS50059">
    <property type="entry name" value="FKBP_PPIASE"/>
    <property type="match status" value="1"/>
</dbReference>
<keyword evidence="5 11" id="KW-0132">Cell division</keyword>
<comment type="function">
    <text evidence="11">Involved in protein export. Acts as a chaperone by maintaining the newly synthesized protein in an open conformation. Functions as a peptidyl-prolyl cis-trans isomerase.</text>
</comment>
<dbReference type="Pfam" id="PF00254">
    <property type="entry name" value="FKBP_C"/>
    <property type="match status" value="1"/>
</dbReference>
<dbReference type="RefSeq" id="WP_113932620.1">
    <property type="nucleotide sequence ID" value="NZ_JACCEU010000004.1"/>
</dbReference>
<evidence type="ECO:0000256" key="13">
    <source>
        <dbReference type="RuleBase" id="RU003914"/>
    </source>
</evidence>
<reference evidence="15 16" key="1">
    <citation type="submission" date="2018-06" db="EMBL/GenBank/DDBJ databases">
        <title>Genomic Encyclopedia of Type Strains, Phase IV (KMG-IV): sequencing the most valuable type-strain genomes for metagenomic binning, comparative biology and taxonomic classification.</title>
        <authorList>
            <person name="Goeker M."/>
        </authorList>
    </citation>
    <scope>NUCLEOTIDE SEQUENCE [LARGE SCALE GENOMIC DNA]</scope>
    <source>
        <strain evidence="15 16">DSM 25520</strain>
    </source>
</reference>
<dbReference type="OrthoDB" id="9767721at2"/>
<dbReference type="GO" id="GO:0015031">
    <property type="term" value="P:protein transport"/>
    <property type="evidence" value="ECO:0007669"/>
    <property type="project" value="UniProtKB-UniRule"/>
</dbReference>
<dbReference type="SUPFAM" id="SSF54534">
    <property type="entry name" value="FKBP-like"/>
    <property type="match status" value="1"/>
</dbReference>
<dbReference type="GO" id="GO:0043022">
    <property type="term" value="F:ribosome binding"/>
    <property type="evidence" value="ECO:0007669"/>
    <property type="project" value="TreeGrafter"/>
</dbReference>
<comment type="domain">
    <text evidence="11">Consists of 3 domains; the N-terminus binds the ribosome, the middle domain has PPIase activity, while the C-terminus has intrinsic chaperone activity on its own.</text>
</comment>
<organism evidence="15 16">
    <name type="scientific">Eoetvoesiella caeni</name>
    <dbReference type="NCBI Taxonomy" id="645616"/>
    <lineage>
        <taxon>Bacteria</taxon>
        <taxon>Pseudomonadati</taxon>
        <taxon>Pseudomonadota</taxon>
        <taxon>Betaproteobacteria</taxon>
        <taxon>Burkholderiales</taxon>
        <taxon>Alcaligenaceae</taxon>
        <taxon>Eoetvoesiella</taxon>
    </lineage>
</organism>
<comment type="subcellular location">
    <subcellularLocation>
        <location evidence="11">Cytoplasm</location>
    </subcellularLocation>
    <text evidence="11">About half TF is bound to the ribosome near the polypeptide exit tunnel while the other half is free in the cytoplasm.</text>
</comment>
<comment type="similarity">
    <text evidence="2 11 13">Belongs to the FKBP-type PPIase family. Tig subfamily.</text>
</comment>
<evidence type="ECO:0000256" key="8">
    <source>
        <dbReference type="ARBA" id="ARBA00023235"/>
    </source>
</evidence>
<dbReference type="InterPro" id="IPR008880">
    <property type="entry name" value="Trigger_fac_C"/>
</dbReference>
<dbReference type="Proteomes" id="UP000253628">
    <property type="component" value="Unassembled WGS sequence"/>
</dbReference>
<evidence type="ECO:0000256" key="4">
    <source>
        <dbReference type="ARBA" id="ARBA00016902"/>
    </source>
</evidence>
<dbReference type="GO" id="GO:0051301">
    <property type="term" value="P:cell division"/>
    <property type="evidence" value="ECO:0007669"/>
    <property type="project" value="UniProtKB-KW"/>
</dbReference>
<dbReference type="SUPFAM" id="SSF102735">
    <property type="entry name" value="Trigger factor ribosome-binding domain"/>
    <property type="match status" value="1"/>
</dbReference>
<keyword evidence="16" id="KW-1185">Reference proteome</keyword>
<dbReference type="EC" id="5.2.1.8" evidence="3 11"/>
<proteinExistence type="inferred from homology"/>
<keyword evidence="9 11" id="KW-0131">Cell cycle</keyword>
<keyword evidence="7 11" id="KW-0143">Chaperone</keyword>
<dbReference type="GO" id="GO:0051083">
    <property type="term" value="P:'de novo' cotranslational protein folding"/>
    <property type="evidence" value="ECO:0007669"/>
    <property type="project" value="TreeGrafter"/>
</dbReference>
<evidence type="ECO:0000313" key="16">
    <source>
        <dbReference type="Proteomes" id="UP000253628"/>
    </source>
</evidence>
<evidence type="ECO:0000256" key="2">
    <source>
        <dbReference type="ARBA" id="ARBA00005464"/>
    </source>
</evidence>
<dbReference type="Gene3D" id="3.10.50.40">
    <property type="match status" value="1"/>
</dbReference>
<gene>
    <name evidence="11" type="primary">tig</name>
    <name evidence="15" type="ORF">DFR37_103193</name>
</gene>
<dbReference type="GO" id="GO:0003755">
    <property type="term" value="F:peptidyl-prolyl cis-trans isomerase activity"/>
    <property type="evidence" value="ECO:0007669"/>
    <property type="project" value="UniProtKB-UniRule"/>
</dbReference>
<dbReference type="HAMAP" id="MF_00303">
    <property type="entry name" value="Trigger_factor_Tig"/>
    <property type="match status" value="1"/>
</dbReference>
<evidence type="ECO:0000256" key="7">
    <source>
        <dbReference type="ARBA" id="ARBA00023186"/>
    </source>
</evidence>
<keyword evidence="6 11" id="KW-0697">Rotamase</keyword>
<evidence type="ECO:0000256" key="6">
    <source>
        <dbReference type="ARBA" id="ARBA00023110"/>
    </source>
</evidence>
<keyword evidence="8 11" id="KW-0413">Isomerase</keyword>
<dbReference type="PIRSF" id="PIRSF003095">
    <property type="entry name" value="Trigger_factor"/>
    <property type="match status" value="1"/>
</dbReference>
<dbReference type="Pfam" id="PF05698">
    <property type="entry name" value="Trigger_C"/>
    <property type="match status" value="1"/>
</dbReference>
<dbReference type="InterPro" id="IPR036611">
    <property type="entry name" value="Trigger_fac_ribosome-bd_sf"/>
</dbReference>
<evidence type="ECO:0000256" key="11">
    <source>
        <dbReference type="HAMAP-Rule" id="MF_00303"/>
    </source>
</evidence>
<keyword evidence="11" id="KW-0963">Cytoplasm</keyword>
<dbReference type="Pfam" id="PF05697">
    <property type="entry name" value="Trigger_N"/>
    <property type="match status" value="1"/>
</dbReference>